<proteinExistence type="predicted"/>
<feature type="compositionally biased region" description="Polar residues" evidence="1">
    <location>
        <begin position="408"/>
        <end position="417"/>
    </location>
</feature>
<organism evidence="3 4">
    <name type="scientific">Tritrichomonas musculus</name>
    <dbReference type="NCBI Taxonomy" id="1915356"/>
    <lineage>
        <taxon>Eukaryota</taxon>
        <taxon>Metamonada</taxon>
        <taxon>Parabasalia</taxon>
        <taxon>Tritrichomonadida</taxon>
        <taxon>Tritrichomonadidae</taxon>
        <taxon>Tritrichomonas</taxon>
    </lineage>
</organism>
<feature type="compositionally biased region" description="Polar residues" evidence="1">
    <location>
        <begin position="369"/>
        <end position="385"/>
    </location>
</feature>
<feature type="region of interest" description="Disordered" evidence="1">
    <location>
        <begin position="84"/>
        <end position="130"/>
    </location>
</feature>
<evidence type="ECO:0000313" key="4">
    <source>
        <dbReference type="Proteomes" id="UP001470230"/>
    </source>
</evidence>
<feature type="compositionally biased region" description="Basic and acidic residues" evidence="1">
    <location>
        <begin position="390"/>
        <end position="406"/>
    </location>
</feature>
<dbReference type="InterPro" id="IPR024238">
    <property type="entry name" value="IBP39_C"/>
</dbReference>
<feature type="domain" description="Initiator binding protein 39kDa C-terminal" evidence="2">
    <location>
        <begin position="203"/>
        <end position="364"/>
    </location>
</feature>
<protein>
    <recommendedName>
        <fullName evidence="2">Initiator binding protein 39kDa C-terminal domain-containing protein</fullName>
    </recommendedName>
</protein>
<dbReference type="SUPFAM" id="SSF103409">
    <property type="entry name" value="39 kda initiator binding protein, IBP39, C-terminal domains"/>
    <property type="match status" value="1"/>
</dbReference>
<sequence length="417" mass="48586">MEEPSFETSKDGQVFDANDKVYYIDDNNCDIYQVSIKKKTENGYEIKFLDHDSENKEVDANRILPNTPTNEAIYVKQEEQRNEFLEKKKNQKEKKKKEIEKSKKKDDVDKDSHEKKHTKDTSKDVKKGKKKLIKIKKHKAPIMDNQLIINTAWKEGIRDKEHFKQYVKKHVKLLYKDFDNFCNSMNDGPLFLLGGYDDSNSSDQYEVKKFWKKSRSLWNKMFNGSKSVGTKEFVTKLTELVKLPNQTESNAKKAIRFIFNPDDVDEVKFPSFCAFMALFAPYKTAQRKLRDFFNMSNEFQDKIRFTDPIDFVEEDIDTEANLIQIDLDSDHSIYAYNLPHVPYGGEYLVDDKGNFYKTWTDFLEANSQISSTETTGSSQPDSIINSEEPNGPKKEEEEHKSEKDIIPDTTSSTSDDI</sequence>
<evidence type="ECO:0000259" key="2">
    <source>
        <dbReference type="Pfam" id="PF11422"/>
    </source>
</evidence>
<dbReference type="Pfam" id="PF11422">
    <property type="entry name" value="IBP39"/>
    <property type="match status" value="1"/>
</dbReference>
<dbReference type="Proteomes" id="UP001470230">
    <property type="component" value="Unassembled WGS sequence"/>
</dbReference>
<comment type="caution">
    <text evidence="3">The sequence shown here is derived from an EMBL/GenBank/DDBJ whole genome shotgun (WGS) entry which is preliminary data.</text>
</comment>
<feature type="region of interest" description="Disordered" evidence="1">
    <location>
        <begin position="369"/>
        <end position="417"/>
    </location>
</feature>
<accession>A0ABR2KYE2</accession>
<dbReference type="EMBL" id="JAPFFF010000002">
    <property type="protein sequence ID" value="KAK8896137.1"/>
    <property type="molecule type" value="Genomic_DNA"/>
</dbReference>
<name>A0ABR2KYE2_9EUKA</name>
<feature type="compositionally biased region" description="Basic and acidic residues" evidence="1">
    <location>
        <begin position="96"/>
        <end position="125"/>
    </location>
</feature>
<keyword evidence="4" id="KW-1185">Reference proteome</keyword>
<reference evidence="3 4" key="1">
    <citation type="submission" date="2024-04" db="EMBL/GenBank/DDBJ databases">
        <title>Tritrichomonas musculus Genome.</title>
        <authorList>
            <person name="Alves-Ferreira E."/>
            <person name="Grigg M."/>
            <person name="Lorenzi H."/>
            <person name="Galac M."/>
        </authorList>
    </citation>
    <scope>NUCLEOTIDE SEQUENCE [LARGE SCALE GENOMIC DNA]</scope>
    <source>
        <strain evidence="3 4">EAF2021</strain>
    </source>
</reference>
<dbReference type="InterPro" id="IPR036184">
    <property type="entry name" value="IBP39-like_C_sf"/>
</dbReference>
<gene>
    <name evidence="3" type="ORF">M9Y10_014030</name>
</gene>
<evidence type="ECO:0000313" key="3">
    <source>
        <dbReference type="EMBL" id="KAK8896137.1"/>
    </source>
</evidence>
<evidence type="ECO:0000256" key="1">
    <source>
        <dbReference type="SAM" id="MobiDB-lite"/>
    </source>
</evidence>